<dbReference type="VEuPathDB" id="CryptoDB:Cvel_34216"/>
<feature type="region of interest" description="Disordered" evidence="1">
    <location>
        <begin position="1"/>
        <end position="48"/>
    </location>
</feature>
<name>A0A0G4I071_9ALVE</name>
<organism evidence="2">
    <name type="scientific">Chromera velia CCMP2878</name>
    <dbReference type="NCBI Taxonomy" id="1169474"/>
    <lineage>
        <taxon>Eukaryota</taxon>
        <taxon>Sar</taxon>
        <taxon>Alveolata</taxon>
        <taxon>Colpodellida</taxon>
        <taxon>Chromeraceae</taxon>
        <taxon>Chromera</taxon>
    </lineage>
</organism>
<dbReference type="EMBL" id="CDMZ01004582">
    <property type="protein sequence ID" value="CEM50195.1"/>
    <property type="molecule type" value="Genomic_DNA"/>
</dbReference>
<dbReference type="PhylomeDB" id="A0A0G4I071"/>
<gene>
    <name evidence="2" type="ORF">Cvel_34216</name>
</gene>
<protein>
    <submittedName>
        <fullName evidence="2">Uncharacterized protein</fullName>
    </submittedName>
</protein>
<accession>A0A0G4I071</accession>
<evidence type="ECO:0000313" key="2">
    <source>
        <dbReference type="EMBL" id="CEM50195.1"/>
    </source>
</evidence>
<proteinExistence type="predicted"/>
<evidence type="ECO:0000256" key="1">
    <source>
        <dbReference type="SAM" id="MobiDB-lite"/>
    </source>
</evidence>
<sequence>MEFPDEQPQFNPLRNRGSDRAAPTPLSIGRGERGGGGGGGGQSPVVPSDAVPQLITRLQQEIAEANPSNAIYFTVDFLCQNYPEHLEGFADIFHGAPDLEEERTQVAHFFALHKIGLARSSEFCKAGYDTLDSLMLLSADDLNQIETANGVEWPPGHKIRLQQGFGGCVVSLC</sequence>
<dbReference type="AlphaFoldDB" id="A0A0G4I071"/>
<reference evidence="2" key="1">
    <citation type="submission" date="2014-11" db="EMBL/GenBank/DDBJ databases">
        <authorList>
            <person name="Otto D Thomas"/>
            <person name="Naeem Raeece"/>
        </authorList>
    </citation>
    <scope>NUCLEOTIDE SEQUENCE</scope>
</reference>